<name>A0ABQ4ZBF2_9ASTR</name>
<evidence type="ECO:0000313" key="3">
    <source>
        <dbReference type="Proteomes" id="UP001151760"/>
    </source>
</evidence>
<reference evidence="2" key="2">
    <citation type="submission" date="2022-01" db="EMBL/GenBank/DDBJ databases">
        <authorList>
            <person name="Yamashiro T."/>
            <person name="Shiraishi A."/>
            <person name="Satake H."/>
            <person name="Nakayama K."/>
        </authorList>
    </citation>
    <scope>NUCLEOTIDE SEQUENCE</scope>
</reference>
<keyword evidence="3" id="KW-1185">Reference proteome</keyword>
<evidence type="ECO:0000313" key="2">
    <source>
        <dbReference type="EMBL" id="GJS87529.1"/>
    </source>
</evidence>
<feature type="region of interest" description="Disordered" evidence="1">
    <location>
        <begin position="1"/>
        <end position="42"/>
    </location>
</feature>
<dbReference type="EMBL" id="BQNB010011205">
    <property type="protein sequence ID" value="GJS87529.1"/>
    <property type="molecule type" value="Genomic_DNA"/>
</dbReference>
<feature type="compositionally biased region" description="Acidic residues" evidence="1">
    <location>
        <begin position="1"/>
        <end position="11"/>
    </location>
</feature>
<comment type="caution">
    <text evidence="2">The sequence shown here is derived from an EMBL/GenBank/DDBJ whole genome shotgun (WGS) entry which is preliminary data.</text>
</comment>
<sequence length="42" mass="4580">MEAGDDEEEDVREVQQPMGRDRAKKKAASSASSTSKNKEVLA</sequence>
<protein>
    <submittedName>
        <fullName evidence="2">Uncharacterized protein</fullName>
    </submittedName>
</protein>
<evidence type="ECO:0000256" key="1">
    <source>
        <dbReference type="SAM" id="MobiDB-lite"/>
    </source>
</evidence>
<proteinExistence type="predicted"/>
<gene>
    <name evidence="2" type="ORF">Tco_0770165</name>
</gene>
<organism evidence="2 3">
    <name type="scientific">Tanacetum coccineum</name>
    <dbReference type="NCBI Taxonomy" id="301880"/>
    <lineage>
        <taxon>Eukaryota</taxon>
        <taxon>Viridiplantae</taxon>
        <taxon>Streptophyta</taxon>
        <taxon>Embryophyta</taxon>
        <taxon>Tracheophyta</taxon>
        <taxon>Spermatophyta</taxon>
        <taxon>Magnoliopsida</taxon>
        <taxon>eudicotyledons</taxon>
        <taxon>Gunneridae</taxon>
        <taxon>Pentapetalae</taxon>
        <taxon>asterids</taxon>
        <taxon>campanulids</taxon>
        <taxon>Asterales</taxon>
        <taxon>Asteraceae</taxon>
        <taxon>Asteroideae</taxon>
        <taxon>Anthemideae</taxon>
        <taxon>Anthemidinae</taxon>
        <taxon>Tanacetum</taxon>
    </lineage>
</organism>
<feature type="non-terminal residue" evidence="2">
    <location>
        <position position="42"/>
    </location>
</feature>
<dbReference type="Proteomes" id="UP001151760">
    <property type="component" value="Unassembled WGS sequence"/>
</dbReference>
<accession>A0ABQ4ZBF2</accession>
<reference evidence="2" key="1">
    <citation type="journal article" date="2022" name="Int. J. Mol. Sci.">
        <title>Draft Genome of Tanacetum Coccineum: Genomic Comparison of Closely Related Tanacetum-Family Plants.</title>
        <authorList>
            <person name="Yamashiro T."/>
            <person name="Shiraishi A."/>
            <person name="Nakayama K."/>
            <person name="Satake H."/>
        </authorList>
    </citation>
    <scope>NUCLEOTIDE SEQUENCE</scope>
</reference>